<dbReference type="AlphaFoldDB" id="A0A9P1C813"/>
<sequence>MRASGIRTASLDLLYKVNGSENHRSNCMDILSAAGFCLGVCTLLKCRSRRFLSTFAIKCASWTGINRGTSQRSANNSLGFMEYPSVSLSNCMAVRTTYLLLLTTALGGCWLLEQPSGSLLQYFPFYREFLCKLYYAYGGSAVTKVHWWMRHYSSRTPKRHWAYANSTHVSKLDRGTLTGWKRKSIEEGGAPTAIVYKNKAGKTCYKGTKALKKTEEYTVRFGFAIVDLFESLVSTARGVPLPSALPPALETFQLMEDEPGELSFGNLKDAFNYLRKGKYLVIPHTWRPFIPKEL</sequence>
<evidence type="ECO:0000313" key="1">
    <source>
        <dbReference type="EMBL" id="CAI3986656.1"/>
    </source>
</evidence>
<dbReference type="Proteomes" id="UP001152797">
    <property type="component" value="Unassembled WGS sequence"/>
</dbReference>
<accession>A0A9P1C813</accession>
<comment type="caution">
    <text evidence="1">The sequence shown here is derived from an EMBL/GenBank/DDBJ whole genome shotgun (WGS) entry which is preliminary data.</text>
</comment>
<organism evidence="1">
    <name type="scientific">Cladocopium goreaui</name>
    <dbReference type="NCBI Taxonomy" id="2562237"/>
    <lineage>
        <taxon>Eukaryota</taxon>
        <taxon>Sar</taxon>
        <taxon>Alveolata</taxon>
        <taxon>Dinophyceae</taxon>
        <taxon>Suessiales</taxon>
        <taxon>Symbiodiniaceae</taxon>
        <taxon>Cladocopium</taxon>
    </lineage>
</organism>
<name>A0A9P1C813_9DINO</name>
<dbReference type="EMBL" id="CAMXCT030001101">
    <property type="protein sequence ID" value="CAL4773968.1"/>
    <property type="molecule type" value="Genomic_DNA"/>
</dbReference>
<evidence type="ECO:0000313" key="3">
    <source>
        <dbReference type="Proteomes" id="UP001152797"/>
    </source>
</evidence>
<protein>
    <submittedName>
        <fullName evidence="1">Uncharacterized protein</fullName>
    </submittedName>
</protein>
<evidence type="ECO:0000313" key="2">
    <source>
        <dbReference type="EMBL" id="CAL1140031.1"/>
    </source>
</evidence>
<proteinExistence type="predicted"/>
<reference evidence="2" key="2">
    <citation type="submission" date="2024-04" db="EMBL/GenBank/DDBJ databases">
        <authorList>
            <person name="Chen Y."/>
            <person name="Shah S."/>
            <person name="Dougan E. K."/>
            <person name="Thang M."/>
            <person name="Chan C."/>
        </authorList>
    </citation>
    <scope>NUCLEOTIDE SEQUENCE [LARGE SCALE GENOMIC DNA]</scope>
</reference>
<dbReference type="EMBL" id="CAMXCT010001101">
    <property type="protein sequence ID" value="CAI3986656.1"/>
    <property type="molecule type" value="Genomic_DNA"/>
</dbReference>
<reference evidence="1" key="1">
    <citation type="submission" date="2022-10" db="EMBL/GenBank/DDBJ databases">
        <authorList>
            <person name="Chen Y."/>
            <person name="Dougan E. K."/>
            <person name="Chan C."/>
            <person name="Rhodes N."/>
            <person name="Thang M."/>
        </authorList>
    </citation>
    <scope>NUCLEOTIDE SEQUENCE</scope>
</reference>
<dbReference type="EMBL" id="CAMXCT020001101">
    <property type="protein sequence ID" value="CAL1140031.1"/>
    <property type="molecule type" value="Genomic_DNA"/>
</dbReference>
<keyword evidence="3" id="KW-1185">Reference proteome</keyword>
<gene>
    <name evidence="1" type="ORF">C1SCF055_LOCUS13997</name>
</gene>